<keyword evidence="7" id="KW-1185">Reference proteome</keyword>
<evidence type="ECO:0000256" key="4">
    <source>
        <dbReference type="SAM" id="MobiDB-lite"/>
    </source>
</evidence>
<dbReference type="Proteomes" id="UP001143307">
    <property type="component" value="Unassembled WGS sequence"/>
</dbReference>
<feature type="domain" description="G" evidence="5">
    <location>
        <begin position="118"/>
        <end position="182"/>
    </location>
</feature>
<evidence type="ECO:0000256" key="1">
    <source>
        <dbReference type="ARBA" id="ARBA00022741"/>
    </source>
</evidence>
<dbReference type="InterPro" id="IPR006073">
    <property type="entry name" value="GTP-bd"/>
</dbReference>
<dbReference type="PANTHER" id="PTHR45782">
    <property type="entry name" value="MITOCHONDRIAL RIBOSOME-ASSOCIATED GTPASE 1"/>
    <property type="match status" value="1"/>
</dbReference>
<dbReference type="InterPro" id="IPR019991">
    <property type="entry name" value="GTP-bd_ribosome_bgen"/>
</dbReference>
<organism evidence="6 7">
    <name type="scientific">Candidatus Seongchinamella marina</name>
    <dbReference type="NCBI Taxonomy" id="2518990"/>
    <lineage>
        <taxon>Bacteria</taxon>
        <taxon>Pseudomonadati</taxon>
        <taxon>Pseudomonadota</taxon>
        <taxon>Gammaproteobacteria</taxon>
        <taxon>Cellvibrionales</taxon>
        <taxon>Halieaceae</taxon>
        <taxon>Seongchinamella</taxon>
    </lineage>
</organism>
<dbReference type="InterPro" id="IPR027417">
    <property type="entry name" value="P-loop_NTPase"/>
</dbReference>
<keyword evidence="2 3" id="KW-0342">GTP-binding</keyword>
<comment type="function">
    <text evidence="3">Required for a late step of 50S ribosomal subunit assembly. Has GTPase activity.</text>
</comment>
<evidence type="ECO:0000259" key="5">
    <source>
        <dbReference type="Pfam" id="PF01926"/>
    </source>
</evidence>
<keyword evidence="1 3" id="KW-0547">Nucleotide-binding</keyword>
<dbReference type="PIRSF" id="PIRSF006230">
    <property type="entry name" value="MG442"/>
    <property type="match status" value="1"/>
</dbReference>
<evidence type="ECO:0000256" key="3">
    <source>
        <dbReference type="PIRNR" id="PIRNR006230"/>
    </source>
</evidence>
<dbReference type="Gene3D" id="1.10.1580.10">
    <property type="match status" value="1"/>
</dbReference>
<comment type="caution">
    <text evidence="6">The sequence shown here is derived from an EMBL/GenBank/DDBJ whole genome shotgun (WGS) entry which is preliminary data.</text>
</comment>
<dbReference type="Gene3D" id="3.40.50.300">
    <property type="entry name" value="P-loop containing nucleotide triphosphate hydrolases"/>
    <property type="match status" value="1"/>
</dbReference>
<accession>A0ABT3SS19</accession>
<proteinExistence type="inferred from homology"/>
<comment type="subcellular location">
    <subcellularLocation>
        <location evidence="3">Cytoplasm</location>
    </subcellularLocation>
</comment>
<name>A0ABT3SS19_9GAMM</name>
<evidence type="ECO:0000256" key="2">
    <source>
        <dbReference type="ARBA" id="ARBA00023134"/>
    </source>
</evidence>
<protein>
    <recommendedName>
        <fullName evidence="3">Ribosome biogenesis GTPase A</fullName>
    </recommendedName>
</protein>
<dbReference type="RefSeq" id="WP_279251755.1">
    <property type="nucleotide sequence ID" value="NZ_SHNP01000001.1"/>
</dbReference>
<reference evidence="6" key="1">
    <citation type="submission" date="2019-02" db="EMBL/GenBank/DDBJ databases">
        <authorList>
            <person name="Li S.-H."/>
        </authorList>
    </citation>
    <scope>NUCLEOTIDE SEQUENCE</scope>
    <source>
        <strain evidence="6">IMCC8485</strain>
    </source>
</reference>
<evidence type="ECO:0000313" key="7">
    <source>
        <dbReference type="Proteomes" id="UP001143307"/>
    </source>
</evidence>
<dbReference type="InterPro" id="IPR023179">
    <property type="entry name" value="GTP-bd_ortho_bundle_sf"/>
</dbReference>
<gene>
    <name evidence="6" type="primary">ylqF</name>
    <name evidence="6" type="ORF">EYC87_04230</name>
</gene>
<dbReference type="Pfam" id="PF01926">
    <property type="entry name" value="MMR_HSR1"/>
    <property type="match status" value="1"/>
</dbReference>
<dbReference type="SUPFAM" id="SSF52540">
    <property type="entry name" value="P-loop containing nucleoside triphosphate hydrolases"/>
    <property type="match status" value="1"/>
</dbReference>
<feature type="compositionally biased region" description="Basic residues" evidence="4">
    <location>
        <begin position="299"/>
        <end position="314"/>
    </location>
</feature>
<comment type="similarity">
    <text evidence="3">Belongs to the TRAFAC class YlqF/YawG GTPase family. MTG1 subfamily.</text>
</comment>
<dbReference type="PANTHER" id="PTHR45782:SF4">
    <property type="entry name" value="MITOCHONDRIAL RIBOSOME-ASSOCIATED GTPASE 1"/>
    <property type="match status" value="1"/>
</dbReference>
<keyword evidence="3" id="KW-0963">Cytoplasm</keyword>
<dbReference type="EMBL" id="SHNP01000001">
    <property type="protein sequence ID" value="MCX2972792.1"/>
    <property type="molecule type" value="Genomic_DNA"/>
</dbReference>
<dbReference type="CDD" id="cd01856">
    <property type="entry name" value="YlqF"/>
    <property type="match status" value="1"/>
</dbReference>
<sequence length="314" mass="35330">MAINWYPGHMHKANKEMTKILPDVDLVIELLDCRLPYSSQNPAITKLAQNKPCIKILSKSDLADPEMTEQWQDYFERVKSVKTLLTTLDQPETIQRLMSLVRELVPHKSKSRTHVLAMITGIPNVGKSSLINILAGRKVAKTGNEPAITKGLQRIRIQDELILLDTPGILWPKIHNENSGYRLAVSGAIRDTATEVEDLAFYLTAYLLEYHPGLLVDRYNLDAIPKSDVEFLEELGARRGCLRAGGHVDLEKVSSILVNEFRSGTLGRISLETPDMILAEEKIVKAKQDIEAAKQEQKKRNKQSSRGSRKKNQS</sequence>
<dbReference type="InterPro" id="IPR016478">
    <property type="entry name" value="GTPase_MTG1"/>
</dbReference>
<evidence type="ECO:0000313" key="6">
    <source>
        <dbReference type="EMBL" id="MCX2972792.1"/>
    </source>
</evidence>
<dbReference type="NCBIfam" id="TIGR03596">
    <property type="entry name" value="GTPase_YlqF"/>
    <property type="match status" value="1"/>
</dbReference>
<feature type="region of interest" description="Disordered" evidence="4">
    <location>
        <begin position="290"/>
        <end position="314"/>
    </location>
</feature>